<evidence type="ECO:0000256" key="4">
    <source>
        <dbReference type="ARBA" id="ARBA00022723"/>
    </source>
</evidence>
<keyword evidence="5 8" id="KW-0378">Hydrolase</keyword>
<dbReference type="HAMAP" id="MF_00265">
    <property type="entry name" value="VapC_Nob1"/>
    <property type="match status" value="1"/>
</dbReference>
<evidence type="ECO:0000256" key="5">
    <source>
        <dbReference type="ARBA" id="ARBA00022801"/>
    </source>
</evidence>
<comment type="function">
    <text evidence="8">Toxic component of a toxin-antitoxin (TA) system. An RNase.</text>
</comment>
<dbReference type="SUPFAM" id="SSF88723">
    <property type="entry name" value="PIN domain-like"/>
    <property type="match status" value="1"/>
</dbReference>
<dbReference type="PANTHER" id="PTHR33653:SF1">
    <property type="entry name" value="RIBONUCLEASE VAPC2"/>
    <property type="match status" value="1"/>
</dbReference>
<dbReference type="AlphaFoldDB" id="A0AA37XGU6"/>
<dbReference type="CDD" id="cd09871">
    <property type="entry name" value="PIN_MtVapC28-VapC30-like"/>
    <property type="match status" value="1"/>
</dbReference>
<sequence>MIVDSSALVAVLRDEPDAGGLRRAMAGEPRVVVGAPTLVETSVVVGPSRHGDLDDLLRDIGAVVAPFTPEHARIARQAYARYGRGSGSPARLNFGDAMSYAVAMEAGLPLLFKGDDFVHTDVERAEVD</sequence>
<feature type="domain" description="PIN" evidence="9">
    <location>
        <begin position="1"/>
        <end position="121"/>
    </location>
</feature>
<dbReference type="EMBL" id="BSUM01000001">
    <property type="protein sequence ID" value="GMA32662.1"/>
    <property type="molecule type" value="Genomic_DNA"/>
</dbReference>
<evidence type="ECO:0000313" key="11">
    <source>
        <dbReference type="Proteomes" id="UP001157161"/>
    </source>
</evidence>
<keyword evidence="11" id="KW-1185">Reference proteome</keyword>
<dbReference type="RefSeq" id="WP_284251345.1">
    <property type="nucleotide sequence ID" value="NZ_BSUM01000001.1"/>
</dbReference>
<keyword evidence="8" id="KW-0800">Toxin</keyword>
<name>A0AA37XGU6_9MICO</name>
<dbReference type="InterPro" id="IPR050556">
    <property type="entry name" value="Type_II_TA_system_RNase"/>
</dbReference>
<keyword evidence="3 8" id="KW-0540">Nuclease</keyword>
<organism evidence="10 11">
    <name type="scientific">Litorihabitans aurantiacus</name>
    <dbReference type="NCBI Taxonomy" id="1930061"/>
    <lineage>
        <taxon>Bacteria</taxon>
        <taxon>Bacillati</taxon>
        <taxon>Actinomycetota</taxon>
        <taxon>Actinomycetes</taxon>
        <taxon>Micrococcales</taxon>
        <taxon>Beutenbergiaceae</taxon>
        <taxon>Litorihabitans</taxon>
    </lineage>
</organism>
<evidence type="ECO:0000256" key="7">
    <source>
        <dbReference type="ARBA" id="ARBA00038093"/>
    </source>
</evidence>
<dbReference type="Gene3D" id="3.40.50.1010">
    <property type="entry name" value="5'-nuclease"/>
    <property type="match status" value="1"/>
</dbReference>
<comment type="caution">
    <text evidence="10">The sequence shown here is derived from an EMBL/GenBank/DDBJ whole genome shotgun (WGS) entry which is preliminary data.</text>
</comment>
<gene>
    <name evidence="8" type="primary">vapC</name>
    <name evidence="10" type="ORF">GCM10025875_26540</name>
</gene>
<evidence type="ECO:0000256" key="6">
    <source>
        <dbReference type="ARBA" id="ARBA00022842"/>
    </source>
</evidence>
<keyword evidence="6 8" id="KW-0460">Magnesium</keyword>
<dbReference type="InterPro" id="IPR002716">
    <property type="entry name" value="PIN_dom"/>
</dbReference>
<feature type="binding site" evidence="8">
    <location>
        <position position="96"/>
    </location>
    <ligand>
        <name>Mg(2+)</name>
        <dbReference type="ChEBI" id="CHEBI:18420"/>
    </ligand>
</feature>
<comment type="similarity">
    <text evidence="7 8">Belongs to the PINc/VapC protein family.</text>
</comment>
<reference evidence="10" key="2">
    <citation type="submission" date="2023-02" db="EMBL/GenBank/DDBJ databases">
        <authorList>
            <person name="Sun Q."/>
            <person name="Mori K."/>
        </authorList>
    </citation>
    <scope>NUCLEOTIDE SEQUENCE</scope>
    <source>
        <strain evidence="10">NBRC 112290</strain>
    </source>
</reference>
<evidence type="ECO:0000256" key="3">
    <source>
        <dbReference type="ARBA" id="ARBA00022722"/>
    </source>
</evidence>
<feature type="binding site" evidence="8">
    <location>
        <position position="4"/>
    </location>
    <ligand>
        <name>Mg(2+)</name>
        <dbReference type="ChEBI" id="CHEBI:18420"/>
    </ligand>
</feature>
<keyword evidence="2 8" id="KW-1277">Toxin-antitoxin system</keyword>
<evidence type="ECO:0000256" key="8">
    <source>
        <dbReference type="HAMAP-Rule" id="MF_00265"/>
    </source>
</evidence>
<dbReference type="GO" id="GO:0090729">
    <property type="term" value="F:toxin activity"/>
    <property type="evidence" value="ECO:0007669"/>
    <property type="project" value="UniProtKB-KW"/>
</dbReference>
<reference evidence="10" key="1">
    <citation type="journal article" date="2014" name="Int. J. Syst. Evol. Microbiol.">
        <title>Complete genome sequence of Corynebacterium casei LMG S-19264T (=DSM 44701T), isolated from a smear-ripened cheese.</title>
        <authorList>
            <consortium name="US DOE Joint Genome Institute (JGI-PGF)"/>
            <person name="Walter F."/>
            <person name="Albersmeier A."/>
            <person name="Kalinowski J."/>
            <person name="Ruckert C."/>
        </authorList>
    </citation>
    <scope>NUCLEOTIDE SEQUENCE</scope>
    <source>
        <strain evidence="10">NBRC 112290</strain>
    </source>
</reference>
<comment type="cofactor">
    <cofactor evidence="1 8">
        <name>Mg(2+)</name>
        <dbReference type="ChEBI" id="CHEBI:18420"/>
    </cofactor>
</comment>
<dbReference type="PANTHER" id="PTHR33653">
    <property type="entry name" value="RIBONUCLEASE VAPC2"/>
    <property type="match status" value="1"/>
</dbReference>
<proteinExistence type="inferred from homology"/>
<dbReference type="InterPro" id="IPR022907">
    <property type="entry name" value="VapC_family"/>
</dbReference>
<dbReference type="GO" id="GO:0016787">
    <property type="term" value="F:hydrolase activity"/>
    <property type="evidence" value="ECO:0007669"/>
    <property type="project" value="UniProtKB-KW"/>
</dbReference>
<evidence type="ECO:0000256" key="2">
    <source>
        <dbReference type="ARBA" id="ARBA00022649"/>
    </source>
</evidence>
<dbReference type="GO" id="GO:0004540">
    <property type="term" value="F:RNA nuclease activity"/>
    <property type="evidence" value="ECO:0007669"/>
    <property type="project" value="InterPro"/>
</dbReference>
<keyword evidence="4 8" id="KW-0479">Metal-binding</keyword>
<dbReference type="Pfam" id="PF01850">
    <property type="entry name" value="PIN"/>
    <property type="match status" value="1"/>
</dbReference>
<evidence type="ECO:0000259" key="9">
    <source>
        <dbReference type="Pfam" id="PF01850"/>
    </source>
</evidence>
<dbReference type="Proteomes" id="UP001157161">
    <property type="component" value="Unassembled WGS sequence"/>
</dbReference>
<accession>A0AA37XGU6</accession>
<dbReference type="InterPro" id="IPR029060">
    <property type="entry name" value="PIN-like_dom_sf"/>
</dbReference>
<dbReference type="EC" id="3.1.-.-" evidence="8"/>
<evidence type="ECO:0000313" key="10">
    <source>
        <dbReference type="EMBL" id="GMA32662.1"/>
    </source>
</evidence>
<evidence type="ECO:0000256" key="1">
    <source>
        <dbReference type="ARBA" id="ARBA00001946"/>
    </source>
</evidence>
<protein>
    <recommendedName>
        <fullName evidence="8">Ribonuclease VapC</fullName>
        <shortName evidence="8">RNase VapC</shortName>
        <ecNumber evidence="8">3.1.-.-</ecNumber>
    </recommendedName>
    <alternativeName>
        <fullName evidence="8">Toxin VapC</fullName>
    </alternativeName>
</protein>
<dbReference type="GO" id="GO:0000287">
    <property type="term" value="F:magnesium ion binding"/>
    <property type="evidence" value="ECO:0007669"/>
    <property type="project" value="UniProtKB-UniRule"/>
</dbReference>